<dbReference type="AlphaFoldDB" id="A0A8X6IT31"/>
<dbReference type="Proteomes" id="UP000886998">
    <property type="component" value="Unassembled WGS sequence"/>
</dbReference>
<evidence type="ECO:0000313" key="3">
    <source>
        <dbReference type="Proteomes" id="UP000886998"/>
    </source>
</evidence>
<dbReference type="EMBL" id="BMAV01027329">
    <property type="protein sequence ID" value="GFS58310.1"/>
    <property type="molecule type" value="Genomic_DNA"/>
</dbReference>
<proteinExistence type="predicted"/>
<evidence type="ECO:0000313" key="2">
    <source>
        <dbReference type="EMBL" id="GFS58310.1"/>
    </source>
</evidence>
<comment type="caution">
    <text evidence="2">The sequence shown here is derived from an EMBL/GenBank/DDBJ whole genome shotgun (WGS) entry which is preliminary data.</text>
</comment>
<reference evidence="2" key="1">
    <citation type="submission" date="2020-08" db="EMBL/GenBank/DDBJ databases">
        <title>Multicomponent nature underlies the extraordinary mechanical properties of spider dragline silk.</title>
        <authorList>
            <person name="Kono N."/>
            <person name="Nakamura H."/>
            <person name="Mori M."/>
            <person name="Yoshida Y."/>
            <person name="Ohtoshi R."/>
            <person name="Malay A.D."/>
            <person name="Moran D.A.P."/>
            <person name="Tomita M."/>
            <person name="Numata K."/>
            <person name="Arakawa K."/>
        </authorList>
    </citation>
    <scope>NUCLEOTIDE SEQUENCE</scope>
</reference>
<evidence type="ECO:0000256" key="1">
    <source>
        <dbReference type="SAM" id="SignalP"/>
    </source>
</evidence>
<sequence>MSLTFTWLLLFSFPDPAAKPLGHLHTEQVTIIYLKKLRLENRDKSVDDLTECSPPPSNAGSEVGVFGVLSFEYVIQIGLD</sequence>
<accession>A0A8X6IT31</accession>
<gene>
    <name evidence="2" type="ORF">TNIN_220691</name>
</gene>
<name>A0A8X6IT31_9ARAC</name>
<keyword evidence="1" id="KW-0732">Signal</keyword>
<organism evidence="2 3">
    <name type="scientific">Trichonephila inaurata madagascariensis</name>
    <dbReference type="NCBI Taxonomy" id="2747483"/>
    <lineage>
        <taxon>Eukaryota</taxon>
        <taxon>Metazoa</taxon>
        <taxon>Ecdysozoa</taxon>
        <taxon>Arthropoda</taxon>
        <taxon>Chelicerata</taxon>
        <taxon>Arachnida</taxon>
        <taxon>Araneae</taxon>
        <taxon>Araneomorphae</taxon>
        <taxon>Entelegynae</taxon>
        <taxon>Araneoidea</taxon>
        <taxon>Nephilidae</taxon>
        <taxon>Trichonephila</taxon>
        <taxon>Trichonephila inaurata</taxon>
    </lineage>
</organism>
<protein>
    <recommendedName>
        <fullName evidence="4">Secreted protein</fullName>
    </recommendedName>
</protein>
<evidence type="ECO:0008006" key="4">
    <source>
        <dbReference type="Google" id="ProtNLM"/>
    </source>
</evidence>
<feature type="signal peptide" evidence="1">
    <location>
        <begin position="1"/>
        <end position="18"/>
    </location>
</feature>
<feature type="chain" id="PRO_5036499773" description="Secreted protein" evidence="1">
    <location>
        <begin position="19"/>
        <end position="80"/>
    </location>
</feature>
<keyword evidence="3" id="KW-1185">Reference proteome</keyword>